<organism evidence="1 2">
    <name type="scientific">Opisthorchis viverrini</name>
    <name type="common">Southeast Asian liver fluke</name>
    <dbReference type="NCBI Taxonomy" id="6198"/>
    <lineage>
        <taxon>Eukaryota</taxon>
        <taxon>Metazoa</taxon>
        <taxon>Spiralia</taxon>
        <taxon>Lophotrochozoa</taxon>
        <taxon>Platyhelminthes</taxon>
        <taxon>Trematoda</taxon>
        <taxon>Digenea</taxon>
        <taxon>Opisthorchiida</taxon>
        <taxon>Opisthorchiata</taxon>
        <taxon>Opisthorchiidae</taxon>
        <taxon>Opisthorchis</taxon>
    </lineage>
</organism>
<protein>
    <submittedName>
        <fullName evidence="1">Uncharacterized protein</fullName>
    </submittedName>
</protein>
<dbReference type="EMBL" id="KL596828">
    <property type="protein sequence ID" value="KER23985.1"/>
    <property type="molecule type" value="Genomic_DNA"/>
</dbReference>
<dbReference type="RefSeq" id="XP_009172299.1">
    <property type="nucleotide sequence ID" value="XM_009174035.1"/>
</dbReference>
<dbReference type="AlphaFoldDB" id="A0A074ZKU4"/>
<keyword evidence="2" id="KW-1185">Reference proteome</keyword>
<sequence>MWWAEQAIMFRVKTLHEEVDLVVHPNVGATEVAVSWKYSSECIARTQDLTVYDRELTPIIQAIETTEHATTVPNLPTCVPLVVGVRGQNENGDGVEATREFTIPG</sequence>
<dbReference type="Proteomes" id="UP000054324">
    <property type="component" value="Unassembled WGS sequence"/>
</dbReference>
<dbReference type="KEGG" id="ovi:T265_14522"/>
<reference evidence="1 2" key="1">
    <citation type="submission" date="2013-11" db="EMBL/GenBank/DDBJ databases">
        <title>Opisthorchis viverrini - life in the bile duct.</title>
        <authorList>
            <person name="Young N.D."/>
            <person name="Nagarajan N."/>
            <person name="Lin S.J."/>
            <person name="Korhonen P.K."/>
            <person name="Jex A.R."/>
            <person name="Hall R.S."/>
            <person name="Safavi-Hemami H."/>
            <person name="Kaewkong W."/>
            <person name="Bertrand D."/>
            <person name="Gao S."/>
            <person name="Seet Q."/>
            <person name="Wongkham S."/>
            <person name="Teh B.T."/>
            <person name="Wongkham C."/>
            <person name="Intapan P.M."/>
            <person name="Maleewong W."/>
            <person name="Yang X."/>
            <person name="Hu M."/>
            <person name="Wang Z."/>
            <person name="Hofmann A."/>
            <person name="Sternberg P.W."/>
            <person name="Tan P."/>
            <person name="Wang J."/>
            <person name="Gasser R.B."/>
        </authorList>
    </citation>
    <scope>NUCLEOTIDE SEQUENCE [LARGE SCALE GENOMIC DNA]</scope>
</reference>
<dbReference type="GeneID" id="20328688"/>
<name>A0A074ZKU4_OPIVI</name>
<evidence type="ECO:0000313" key="1">
    <source>
        <dbReference type="EMBL" id="KER23985.1"/>
    </source>
</evidence>
<gene>
    <name evidence="1" type="ORF">T265_14522</name>
</gene>
<evidence type="ECO:0000313" key="2">
    <source>
        <dbReference type="Proteomes" id="UP000054324"/>
    </source>
</evidence>
<feature type="non-terminal residue" evidence="1">
    <location>
        <position position="105"/>
    </location>
</feature>
<accession>A0A074ZKU4</accession>
<dbReference type="CTD" id="20328688"/>
<dbReference type="OrthoDB" id="10618710at2759"/>
<proteinExistence type="predicted"/>